<accession>Q80XW0</accession>
<dbReference type="EMBL" id="S64556">
    <property type="protein sequence ID" value="AAP13952.1"/>
    <property type="molecule type" value="mRNA"/>
</dbReference>
<evidence type="ECO:0000256" key="1">
    <source>
        <dbReference type="SAM" id="MobiDB-lite"/>
    </source>
</evidence>
<organism evidence="2">
    <name type="scientific">Rattus sp</name>
    <dbReference type="NCBI Taxonomy" id="10118"/>
    <lineage>
        <taxon>Eukaryota</taxon>
        <taxon>Metazoa</taxon>
        <taxon>Chordata</taxon>
        <taxon>Craniata</taxon>
        <taxon>Vertebrata</taxon>
        <taxon>Euteleostomi</taxon>
        <taxon>Mammalia</taxon>
        <taxon>Eutheria</taxon>
        <taxon>Euarchontoglires</taxon>
        <taxon>Glires</taxon>
        <taxon>Rodentia</taxon>
        <taxon>Myomorpha</taxon>
        <taxon>Muroidea</taxon>
        <taxon>Muridae</taxon>
        <taxon>Murinae</taxon>
        <taxon>Rattus</taxon>
    </lineage>
</organism>
<feature type="non-terminal residue" evidence="2">
    <location>
        <position position="63"/>
    </location>
</feature>
<feature type="region of interest" description="Disordered" evidence="1">
    <location>
        <begin position="1"/>
        <end position="24"/>
    </location>
</feature>
<dbReference type="AlphaFoldDB" id="Q80XW0"/>
<protein>
    <submittedName>
        <fullName evidence="2">Platelet-derived growth factor A-chain (PDGF A-chain)</fullName>
    </submittedName>
</protein>
<feature type="region of interest" description="Disordered" evidence="1">
    <location>
        <begin position="41"/>
        <end position="63"/>
    </location>
</feature>
<sequence length="63" mass="6669">MRQVTASSLTLASLPPPHKSASSSIRCPRLWLWGAGAWQPSGARLERRPAASPPCRASSASGR</sequence>
<proteinExistence type="evidence at transcript level"/>
<feature type="compositionally biased region" description="Polar residues" evidence="1">
    <location>
        <begin position="1"/>
        <end position="11"/>
    </location>
</feature>
<evidence type="ECO:0000313" key="2">
    <source>
        <dbReference type="EMBL" id="AAP13952.1"/>
    </source>
</evidence>
<feature type="compositionally biased region" description="Low complexity" evidence="1">
    <location>
        <begin position="53"/>
        <end position="63"/>
    </location>
</feature>
<name>Q80XW0_9MURI</name>
<reference evidence="2" key="1">
    <citation type="journal article" date="1993" name="Biochem. Biophys. Res. Commun.">
        <title>Cloning a novel form of rat PDGF A-chain with a unique 5'-UT: regulation during development and in glomerulonephritis.</title>
        <authorList>
            <person name="Feng L."/>
            <person name="Xia Y."/>
            <person name="Tang W.W."/>
            <person name="Wilson C.B."/>
        </authorList>
    </citation>
    <scope>NUCLEOTIDE SEQUENCE</scope>
</reference>